<dbReference type="PANTHER" id="PTHR11487:SF0">
    <property type="entry name" value="S-ACYL FATTY ACID SYNTHASE THIOESTERASE, MEDIUM CHAIN"/>
    <property type="match status" value="1"/>
</dbReference>
<keyword evidence="3" id="KW-0378">Hydrolase</keyword>
<proteinExistence type="inferred from homology"/>
<evidence type="ECO:0000259" key="2">
    <source>
        <dbReference type="Pfam" id="PF00975"/>
    </source>
</evidence>
<dbReference type="Pfam" id="PF00975">
    <property type="entry name" value="Thioesterase"/>
    <property type="match status" value="1"/>
</dbReference>
<dbReference type="RefSeq" id="WP_345621769.1">
    <property type="nucleotide sequence ID" value="NZ_BAABIG010000046.1"/>
</dbReference>
<feature type="domain" description="Thioesterase" evidence="2">
    <location>
        <begin position="26"/>
        <end position="245"/>
    </location>
</feature>
<dbReference type="InterPro" id="IPR001031">
    <property type="entry name" value="Thioesterase"/>
</dbReference>
<accession>A0ABP9CH03</accession>
<gene>
    <name evidence="3" type="ORF">GCM10023220_44610</name>
</gene>
<evidence type="ECO:0000313" key="4">
    <source>
        <dbReference type="Proteomes" id="UP001501265"/>
    </source>
</evidence>
<name>A0ABP9CH03_9ACTN</name>
<sequence>MTAPHPSDRGPWVVGRTMPGDPAHVLYCFPHSGGLVGEYIRLGRYLPGVQVYGICPPGRGGRAAEPPVEEMHELVAALADSVRFSGPFAFFGHSLGALVAFEVARELRARGLTLPTRLILSAFPAPHLPRAGAPLAELPDRELAAAVGGRYGGIPPEVADDPELMAMLLPAFRTDFTVLERYRHRAQAPLPVPFEILGAEQDTVTADHLAPWDRHTTGPCRTHRYDGGHFYFRDAPEALAGTLRTVLGSATAPAPAGAPAAAR</sequence>
<evidence type="ECO:0000256" key="1">
    <source>
        <dbReference type="ARBA" id="ARBA00007169"/>
    </source>
</evidence>
<keyword evidence="4" id="KW-1185">Reference proteome</keyword>
<dbReference type="PANTHER" id="PTHR11487">
    <property type="entry name" value="THIOESTERASE"/>
    <property type="match status" value="1"/>
</dbReference>
<dbReference type="Proteomes" id="UP001501265">
    <property type="component" value="Unassembled WGS sequence"/>
</dbReference>
<reference evidence="4" key="1">
    <citation type="journal article" date="2019" name="Int. J. Syst. Evol. Microbiol.">
        <title>The Global Catalogue of Microorganisms (GCM) 10K type strain sequencing project: providing services to taxonomists for standard genome sequencing and annotation.</title>
        <authorList>
            <consortium name="The Broad Institute Genomics Platform"/>
            <consortium name="The Broad Institute Genome Sequencing Center for Infectious Disease"/>
            <person name="Wu L."/>
            <person name="Ma J."/>
        </authorList>
    </citation>
    <scope>NUCLEOTIDE SEQUENCE [LARGE SCALE GENOMIC DNA]</scope>
    <source>
        <strain evidence="4">JCM 18081</strain>
    </source>
</reference>
<dbReference type="SUPFAM" id="SSF53474">
    <property type="entry name" value="alpha/beta-Hydrolases"/>
    <property type="match status" value="1"/>
</dbReference>
<dbReference type="GO" id="GO:0016787">
    <property type="term" value="F:hydrolase activity"/>
    <property type="evidence" value="ECO:0007669"/>
    <property type="project" value="UniProtKB-KW"/>
</dbReference>
<evidence type="ECO:0000313" key="3">
    <source>
        <dbReference type="EMBL" id="GAA4809055.1"/>
    </source>
</evidence>
<organism evidence="3 4">
    <name type="scientific">Streptomyces ziwulingensis</name>
    <dbReference type="NCBI Taxonomy" id="1045501"/>
    <lineage>
        <taxon>Bacteria</taxon>
        <taxon>Bacillati</taxon>
        <taxon>Actinomycetota</taxon>
        <taxon>Actinomycetes</taxon>
        <taxon>Kitasatosporales</taxon>
        <taxon>Streptomycetaceae</taxon>
        <taxon>Streptomyces</taxon>
    </lineage>
</organism>
<dbReference type="Gene3D" id="3.40.50.1820">
    <property type="entry name" value="alpha/beta hydrolase"/>
    <property type="match status" value="1"/>
</dbReference>
<dbReference type="InterPro" id="IPR012223">
    <property type="entry name" value="TEII"/>
</dbReference>
<dbReference type="InterPro" id="IPR029058">
    <property type="entry name" value="AB_hydrolase_fold"/>
</dbReference>
<comment type="similarity">
    <text evidence="1">Belongs to the thioesterase family.</text>
</comment>
<protein>
    <submittedName>
        <fullName evidence="3">Alpha/beta fold hydrolase</fullName>
    </submittedName>
</protein>
<dbReference type="EMBL" id="BAABIG010000046">
    <property type="protein sequence ID" value="GAA4809055.1"/>
    <property type="molecule type" value="Genomic_DNA"/>
</dbReference>
<comment type="caution">
    <text evidence="3">The sequence shown here is derived from an EMBL/GenBank/DDBJ whole genome shotgun (WGS) entry which is preliminary data.</text>
</comment>